<keyword evidence="11" id="KW-1185">Reference proteome</keyword>
<dbReference type="InterPro" id="IPR003439">
    <property type="entry name" value="ABC_transporter-like_ATP-bd"/>
</dbReference>
<dbReference type="GO" id="GO:0005524">
    <property type="term" value="F:ATP binding"/>
    <property type="evidence" value="ECO:0007669"/>
    <property type="project" value="UniProtKB-KW"/>
</dbReference>
<proteinExistence type="predicted"/>
<dbReference type="PROSITE" id="PS00211">
    <property type="entry name" value="ABC_TRANSPORTER_1"/>
    <property type="match status" value="1"/>
</dbReference>
<keyword evidence="2" id="KW-0813">Transport</keyword>
<protein>
    <submittedName>
        <fullName evidence="10">ABC transporter</fullName>
    </submittedName>
</protein>
<evidence type="ECO:0000256" key="8">
    <source>
        <dbReference type="SAM" id="Phobius"/>
    </source>
</evidence>
<evidence type="ECO:0000259" key="9">
    <source>
        <dbReference type="PROSITE" id="PS50893"/>
    </source>
</evidence>
<feature type="transmembrane region" description="Helical" evidence="8">
    <location>
        <begin position="399"/>
        <end position="421"/>
    </location>
</feature>
<dbReference type="GO" id="GO:0140359">
    <property type="term" value="F:ABC-type transporter activity"/>
    <property type="evidence" value="ECO:0007669"/>
    <property type="project" value="InterPro"/>
</dbReference>
<evidence type="ECO:0000256" key="4">
    <source>
        <dbReference type="ARBA" id="ARBA00022741"/>
    </source>
</evidence>
<dbReference type="InterPro" id="IPR013525">
    <property type="entry name" value="ABC2_TM"/>
</dbReference>
<dbReference type="EMBL" id="CP142728">
    <property type="protein sequence ID" value="WUR03076.1"/>
    <property type="molecule type" value="Genomic_DNA"/>
</dbReference>
<dbReference type="InterPro" id="IPR017871">
    <property type="entry name" value="ABC_transporter-like_CS"/>
</dbReference>
<feature type="transmembrane region" description="Helical" evidence="8">
    <location>
        <begin position="508"/>
        <end position="529"/>
    </location>
</feature>
<dbReference type="InterPro" id="IPR003593">
    <property type="entry name" value="AAA+_ATPase"/>
</dbReference>
<dbReference type="InterPro" id="IPR027417">
    <property type="entry name" value="P-loop_NTPase"/>
</dbReference>
<dbReference type="Pfam" id="PF00005">
    <property type="entry name" value="ABC_tran"/>
    <property type="match status" value="1"/>
</dbReference>
<dbReference type="SMART" id="SM00382">
    <property type="entry name" value="AAA"/>
    <property type="match status" value="1"/>
</dbReference>
<sequence>MNPKVNLSWRNLKVSTNQGIVLDTCNGKINHSQISILLGGTGAGKSLLFNILAGRQNNTLQITGEILINFNNINNSYLKIGSVISLVDETFYFFQKQTIWETFYFSVKSYHLDKNTTFLLNKTQEIINILDLENIKNNMLFNLSQGEKKLVSIGAILAEDPDIILLDEPFVMIDKWHTKRIMKILKKLTDHHKTVLVSINSPDIEILKKCDKIFVLANSSFIFDGRYEEFEKFFQKKNEKIEDFLSDLLTVDYTSEIIEINKRQKIRELKERWYRNHSQDIDTTMYQSIKYSDRKNNLKKISLILKRHLKIFKRSKETYRMVIIQKATFLIITCIVYPFIGYYQKDIQTRVGLCGFFVLNSIDRSMSIALSSFSQSKLIAKREIVAGMYTSTEMYISEYIFDFVLLYLSTVLYVVPVYWIAQVNDNLYRFVLFLINHFCLVHFTVAYSLLIGIVTHSHKEAHMYGSVGLLIFSAFSGIFVNVSTIPSFSRWITWFSPLYYALEFSLQVSLTLSIFIIYILLIIFLGLIFSSLKFKPRMVNEKVDVWKDFIYE</sequence>
<dbReference type="RefSeq" id="XP_065329221.1">
    <property type="nucleotide sequence ID" value="XM_065473149.1"/>
</dbReference>
<evidence type="ECO:0000256" key="7">
    <source>
        <dbReference type="ARBA" id="ARBA00023136"/>
    </source>
</evidence>
<dbReference type="PROSITE" id="PS50893">
    <property type="entry name" value="ABC_TRANSPORTER_2"/>
    <property type="match status" value="1"/>
</dbReference>
<evidence type="ECO:0000256" key="2">
    <source>
        <dbReference type="ARBA" id="ARBA00022448"/>
    </source>
</evidence>
<dbReference type="Gene3D" id="3.40.50.300">
    <property type="entry name" value="P-loop containing nucleotide triphosphate hydrolases"/>
    <property type="match status" value="1"/>
</dbReference>
<dbReference type="Pfam" id="PF01061">
    <property type="entry name" value="ABC2_membrane"/>
    <property type="match status" value="1"/>
</dbReference>
<evidence type="ECO:0000256" key="6">
    <source>
        <dbReference type="ARBA" id="ARBA00022989"/>
    </source>
</evidence>
<feature type="transmembrane region" description="Helical" evidence="8">
    <location>
        <begin position="319"/>
        <end position="340"/>
    </location>
</feature>
<dbReference type="InterPro" id="IPR050352">
    <property type="entry name" value="ABCG_transporters"/>
</dbReference>
<dbReference type="GeneID" id="90540883"/>
<name>A0AAX4JB27_9MICR</name>
<evidence type="ECO:0000313" key="11">
    <source>
        <dbReference type="Proteomes" id="UP001334084"/>
    </source>
</evidence>
<feature type="transmembrane region" description="Helical" evidence="8">
    <location>
        <begin position="467"/>
        <end position="488"/>
    </location>
</feature>
<dbReference type="AlphaFoldDB" id="A0AAX4JB27"/>
<feature type="transmembrane region" description="Helical" evidence="8">
    <location>
        <begin position="427"/>
        <end position="455"/>
    </location>
</feature>
<dbReference type="GO" id="GO:0016887">
    <property type="term" value="F:ATP hydrolysis activity"/>
    <property type="evidence" value="ECO:0007669"/>
    <property type="project" value="InterPro"/>
</dbReference>
<evidence type="ECO:0000313" key="10">
    <source>
        <dbReference type="EMBL" id="WUR03076.1"/>
    </source>
</evidence>
<keyword evidence="6 8" id="KW-1133">Transmembrane helix</keyword>
<evidence type="ECO:0000256" key="1">
    <source>
        <dbReference type="ARBA" id="ARBA00004141"/>
    </source>
</evidence>
<dbReference type="SUPFAM" id="SSF52540">
    <property type="entry name" value="P-loop containing nucleoside triphosphate hydrolases"/>
    <property type="match status" value="1"/>
</dbReference>
<comment type="subcellular location">
    <subcellularLocation>
        <location evidence="1">Membrane</location>
        <topology evidence="1">Multi-pass membrane protein</topology>
    </subcellularLocation>
</comment>
<dbReference type="PANTHER" id="PTHR48041">
    <property type="entry name" value="ABC TRANSPORTER G FAMILY MEMBER 28"/>
    <property type="match status" value="1"/>
</dbReference>
<dbReference type="Proteomes" id="UP001334084">
    <property type="component" value="Chromosome 3"/>
</dbReference>
<feature type="domain" description="ABC transporter" evidence="9">
    <location>
        <begin position="7"/>
        <end position="243"/>
    </location>
</feature>
<evidence type="ECO:0000256" key="5">
    <source>
        <dbReference type="ARBA" id="ARBA00022840"/>
    </source>
</evidence>
<reference evidence="10" key="1">
    <citation type="journal article" date="2024" name="BMC Genomics">
        <title>Functional annotation of a divergent genome using sequence and structure-based similarity.</title>
        <authorList>
            <person name="Svedberg D."/>
            <person name="Winiger R.R."/>
            <person name="Berg A."/>
            <person name="Sharma H."/>
            <person name="Tellgren-Roth C."/>
            <person name="Debrunner-Vossbrinck B.A."/>
            <person name="Vossbrinck C.R."/>
            <person name="Barandun J."/>
        </authorList>
    </citation>
    <scope>NUCLEOTIDE SEQUENCE</scope>
    <source>
        <strain evidence="10">Illinois isolate</strain>
    </source>
</reference>
<organism evidence="10 11">
    <name type="scientific">Vairimorpha necatrix</name>
    <dbReference type="NCBI Taxonomy" id="6039"/>
    <lineage>
        <taxon>Eukaryota</taxon>
        <taxon>Fungi</taxon>
        <taxon>Fungi incertae sedis</taxon>
        <taxon>Microsporidia</taxon>
        <taxon>Nosematidae</taxon>
        <taxon>Vairimorpha</taxon>
    </lineage>
</organism>
<evidence type="ECO:0000256" key="3">
    <source>
        <dbReference type="ARBA" id="ARBA00022692"/>
    </source>
</evidence>
<dbReference type="GO" id="GO:0016020">
    <property type="term" value="C:membrane"/>
    <property type="evidence" value="ECO:0007669"/>
    <property type="project" value="UniProtKB-SubCell"/>
</dbReference>
<keyword evidence="3 8" id="KW-0812">Transmembrane</keyword>
<accession>A0AAX4JB27</accession>
<dbReference type="KEGG" id="vnx:VNE69_03287"/>
<dbReference type="PANTHER" id="PTHR48041:SF139">
    <property type="entry name" value="PROTEIN SCARLET"/>
    <property type="match status" value="1"/>
</dbReference>
<keyword evidence="7 8" id="KW-0472">Membrane</keyword>
<keyword evidence="5" id="KW-0067">ATP-binding</keyword>
<gene>
    <name evidence="10" type="ORF">VNE69_03287</name>
</gene>
<keyword evidence="4" id="KW-0547">Nucleotide-binding</keyword>